<reference evidence="1 2" key="1">
    <citation type="submission" date="2024-01" db="EMBL/GenBank/DDBJ databases">
        <title>Comparative genomics of Cryptococcus and Kwoniella reveals pathogenesis evolution and contrasting modes of karyotype evolution via chromosome fusion or intercentromeric recombination.</title>
        <authorList>
            <person name="Coelho M.A."/>
            <person name="David-Palma M."/>
            <person name="Shea T."/>
            <person name="Bowers K."/>
            <person name="McGinley-Smith S."/>
            <person name="Mohammad A.W."/>
            <person name="Gnirke A."/>
            <person name="Yurkov A.M."/>
            <person name="Nowrousian M."/>
            <person name="Sun S."/>
            <person name="Cuomo C.A."/>
            <person name="Heitman J."/>
        </authorList>
    </citation>
    <scope>NUCLEOTIDE SEQUENCE [LARGE SCALE GENOMIC DNA]</scope>
    <source>
        <strain evidence="1">CBS 11374</strain>
    </source>
</reference>
<protein>
    <recommendedName>
        <fullName evidence="3">F-box domain-containing protein</fullName>
    </recommendedName>
</protein>
<evidence type="ECO:0008006" key="3">
    <source>
        <dbReference type="Google" id="ProtNLM"/>
    </source>
</evidence>
<evidence type="ECO:0000313" key="1">
    <source>
        <dbReference type="EMBL" id="WRT68632.1"/>
    </source>
</evidence>
<proteinExistence type="predicted"/>
<dbReference type="RefSeq" id="XP_062793372.1">
    <property type="nucleotide sequence ID" value="XM_062937321.1"/>
</dbReference>
<dbReference type="EMBL" id="CP141887">
    <property type="protein sequence ID" value="WRT68632.1"/>
    <property type="molecule type" value="Genomic_DNA"/>
</dbReference>
<evidence type="ECO:0000313" key="2">
    <source>
        <dbReference type="Proteomes" id="UP001329825"/>
    </source>
</evidence>
<dbReference type="GeneID" id="87957741"/>
<accession>A0ABZ1D3M0</accession>
<dbReference type="Proteomes" id="UP001329825">
    <property type="component" value="Chromosome 7"/>
</dbReference>
<gene>
    <name evidence="1" type="ORF">IL334_005610</name>
</gene>
<name>A0ABZ1D3M0_9TREE</name>
<organism evidence="1 2">
    <name type="scientific">Kwoniella shivajii</name>
    <dbReference type="NCBI Taxonomy" id="564305"/>
    <lineage>
        <taxon>Eukaryota</taxon>
        <taxon>Fungi</taxon>
        <taxon>Dikarya</taxon>
        <taxon>Basidiomycota</taxon>
        <taxon>Agaricomycotina</taxon>
        <taxon>Tremellomycetes</taxon>
        <taxon>Tremellales</taxon>
        <taxon>Cryptococcaceae</taxon>
        <taxon>Kwoniella</taxon>
    </lineage>
</organism>
<sequence>MSTPENLPHEIIENIIFLLDHPYDHLSFMRNCSTVFRAYTAKTYRLLCINQGFSRSEKDKKVISWDRLFHSVLGHSDTCKEAYCNQFGGAGVNVISSIEKMIKHPKEYFPRYDEDRKLHIHIRELVEQDLKHILVTPFLSIPLSSPFLDKVYHGTESTNYLITFWGEEIRRNKWSLGSHPKLGWAFACLPPIQKLVVQLILSDPDSGITSNPSTPNSYKASLEVENGTGVTVFDIIMGIHSCLKHNLPRRWRDGYPKHLGNTLTWYDHLKLADRTQRSRILLPIEKVCLTKSIENEELVLEIRSKKINY</sequence>
<keyword evidence="2" id="KW-1185">Reference proteome</keyword>